<protein>
    <submittedName>
        <fullName evidence="6">Putative aminotransferase</fullName>
        <ecNumber evidence="6">2.6.1.-</ecNumber>
    </submittedName>
</protein>
<organism evidence="6 7">
    <name type="scientific">Ilumatobacter coccineus (strain NBRC 103263 / KCTC 29153 / YM16-304)</name>
    <dbReference type="NCBI Taxonomy" id="1313172"/>
    <lineage>
        <taxon>Bacteria</taxon>
        <taxon>Bacillati</taxon>
        <taxon>Actinomycetota</taxon>
        <taxon>Acidimicrobiia</taxon>
        <taxon>Acidimicrobiales</taxon>
        <taxon>Ilumatobacteraceae</taxon>
        <taxon>Ilumatobacter</taxon>
    </lineage>
</organism>
<feature type="modified residue" description="N6-(pyridoxal phosphate)lysine" evidence="4">
    <location>
        <position position="186"/>
    </location>
</feature>
<sequence length="367" mass="39403">MNVPYADLRAQYHSIKPEIDEAVLQLLDSTQFVLGSRVAAFEDLFAPYCHAAHAAGSSSGTSALHLALLALGVGPGDEVITTPHTFIATAAAIGYCGAHPVFVDIDPVSFNIDVSKIEPAITPNTKAIVPVHLYGQPADMDPILEIATRRGLGVVEDAAQAHGAEYRGRRVGSIGDLGCFSFYPGKNLGAYGEGGAVTTNSAELDEAVRVLRDWGAREKHHHEVKGFNYRLEGIQGAVLAVKMAHIERWTEARRVVAARYDESLAGSAVVTPHALPDRRHVYHVYSVRSDDRDALAAHLSADGIASGIHYPTPVHLQPAFAELGHGRGDFPEAEAAAASILSLPMYPEMPVEFQERVAESIHAWSAK</sequence>
<dbReference type="PANTHER" id="PTHR30244:SF36">
    <property type="entry name" value="3-OXO-GLUCOSE-6-PHOSPHATE:GLUTAMATE AMINOTRANSFERASE"/>
    <property type="match status" value="1"/>
</dbReference>
<dbReference type="InterPro" id="IPR000653">
    <property type="entry name" value="DegT/StrS_aminotransferase"/>
</dbReference>
<evidence type="ECO:0000313" key="7">
    <source>
        <dbReference type="Proteomes" id="UP000011863"/>
    </source>
</evidence>
<evidence type="ECO:0000256" key="4">
    <source>
        <dbReference type="PIRSR" id="PIRSR000390-2"/>
    </source>
</evidence>
<dbReference type="OrthoDB" id="9804264at2"/>
<dbReference type="InterPro" id="IPR015422">
    <property type="entry name" value="PyrdxlP-dep_Trfase_small"/>
</dbReference>
<evidence type="ECO:0000256" key="1">
    <source>
        <dbReference type="ARBA" id="ARBA00022898"/>
    </source>
</evidence>
<evidence type="ECO:0000256" key="2">
    <source>
        <dbReference type="ARBA" id="ARBA00037999"/>
    </source>
</evidence>
<accession>A0A6C7EAU4</accession>
<keyword evidence="7" id="KW-1185">Reference proteome</keyword>
<dbReference type="FunFam" id="3.40.640.10:FF:000089">
    <property type="entry name" value="Aminotransferase, DegT/DnrJ/EryC1/StrS family"/>
    <property type="match status" value="1"/>
</dbReference>
<gene>
    <name evidence="6" type="ORF">YM304_14440</name>
</gene>
<dbReference type="PIRSF" id="PIRSF000390">
    <property type="entry name" value="PLP_StrS"/>
    <property type="match status" value="1"/>
</dbReference>
<dbReference type="Pfam" id="PF01041">
    <property type="entry name" value="DegT_DnrJ_EryC1"/>
    <property type="match status" value="1"/>
</dbReference>
<reference evidence="6 7" key="1">
    <citation type="journal article" date="2013" name="Int. J. Syst. Evol. Microbiol.">
        <title>Ilumatobacter nonamiense sp. nov. and Ilumatobacter coccineum sp. nov., isolated from seashore sand.</title>
        <authorList>
            <person name="Matsumoto A."/>
            <person name="Kasai H."/>
            <person name="Matsuo Y."/>
            <person name="Shizuri Y."/>
            <person name="Ichikawa N."/>
            <person name="Fujita N."/>
            <person name="Omura S."/>
            <person name="Takahashi Y."/>
        </authorList>
    </citation>
    <scope>NUCLEOTIDE SEQUENCE [LARGE SCALE GENOMIC DNA]</scope>
    <source>
        <strain evidence="7">NBRC 103263 / KCTC 29153 / YM16-304</strain>
    </source>
</reference>
<dbReference type="Gene3D" id="3.90.1150.10">
    <property type="entry name" value="Aspartate Aminotransferase, domain 1"/>
    <property type="match status" value="1"/>
</dbReference>
<feature type="active site" description="Proton acceptor" evidence="3">
    <location>
        <position position="186"/>
    </location>
</feature>
<keyword evidence="6" id="KW-0808">Transferase</keyword>
<dbReference type="Gene3D" id="3.40.640.10">
    <property type="entry name" value="Type I PLP-dependent aspartate aminotransferase-like (Major domain)"/>
    <property type="match status" value="1"/>
</dbReference>
<name>A0A6C7EAU4_ILUCY</name>
<keyword evidence="1 4" id="KW-0663">Pyridoxal phosphate</keyword>
<dbReference type="InterPro" id="IPR015421">
    <property type="entry name" value="PyrdxlP-dep_Trfase_major"/>
</dbReference>
<dbReference type="Proteomes" id="UP000011863">
    <property type="component" value="Chromosome"/>
</dbReference>
<dbReference type="PANTHER" id="PTHR30244">
    <property type="entry name" value="TRANSAMINASE"/>
    <property type="match status" value="1"/>
</dbReference>
<dbReference type="GO" id="GO:0030170">
    <property type="term" value="F:pyridoxal phosphate binding"/>
    <property type="evidence" value="ECO:0007669"/>
    <property type="project" value="UniProtKB-ARBA"/>
</dbReference>
<dbReference type="SUPFAM" id="SSF53383">
    <property type="entry name" value="PLP-dependent transferases"/>
    <property type="match status" value="1"/>
</dbReference>
<dbReference type="KEGG" id="aym:YM304_14440"/>
<proteinExistence type="inferred from homology"/>
<keyword evidence="6" id="KW-0032">Aminotransferase</keyword>
<dbReference type="InterPro" id="IPR015424">
    <property type="entry name" value="PyrdxlP-dep_Trfase"/>
</dbReference>
<dbReference type="AlphaFoldDB" id="A0A6C7EAU4"/>
<evidence type="ECO:0000256" key="3">
    <source>
        <dbReference type="PIRSR" id="PIRSR000390-1"/>
    </source>
</evidence>
<evidence type="ECO:0000256" key="5">
    <source>
        <dbReference type="RuleBase" id="RU004508"/>
    </source>
</evidence>
<dbReference type="CDD" id="cd00616">
    <property type="entry name" value="AHBA_syn"/>
    <property type="match status" value="1"/>
</dbReference>
<dbReference type="RefSeq" id="WP_015441005.1">
    <property type="nucleotide sequence ID" value="NC_020520.1"/>
</dbReference>
<dbReference type="EMBL" id="AP012057">
    <property type="protein sequence ID" value="BAN01758.1"/>
    <property type="molecule type" value="Genomic_DNA"/>
</dbReference>
<comment type="similarity">
    <text evidence="2 5">Belongs to the DegT/DnrJ/EryC1 family.</text>
</comment>
<evidence type="ECO:0000313" key="6">
    <source>
        <dbReference type="EMBL" id="BAN01758.1"/>
    </source>
</evidence>
<dbReference type="EC" id="2.6.1.-" evidence="6"/>
<dbReference type="GO" id="GO:0000271">
    <property type="term" value="P:polysaccharide biosynthetic process"/>
    <property type="evidence" value="ECO:0007669"/>
    <property type="project" value="TreeGrafter"/>
</dbReference>
<dbReference type="GO" id="GO:0008483">
    <property type="term" value="F:transaminase activity"/>
    <property type="evidence" value="ECO:0007669"/>
    <property type="project" value="UniProtKB-KW"/>
</dbReference>